<comment type="similarity">
    <text evidence="9">Belongs to the class-III pyridoxal-phosphate-dependent aminotransferase family.</text>
</comment>
<dbReference type="PANTHER" id="PTHR11986">
    <property type="entry name" value="AMINOTRANSFERASE CLASS III"/>
    <property type="match status" value="1"/>
</dbReference>
<dbReference type="UniPathway" id="UPA00098">
    <property type="reaction ID" value="UER00358"/>
</dbReference>
<dbReference type="PROSITE" id="PS00600">
    <property type="entry name" value="AA_TRANSFER_CLASS_3"/>
    <property type="match status" value="1"/>
</dbReference>
<comment type="cofactor">
    <cofactor evidence="1">
        <name>pyridoxal 5'-phosphate</name>
        <dbReference type="ChEBI" id="CHEBI:597326"/>
    </cofactor>
</comment>
<dbReference type="Proteomes" id="UP000315842">
    <property type="component" value="Unassembled WGS sequence"/>
</dbReference>
<evidence type="ECO:0000256" key="7">
    <source>
        <dbReference type="ARBA" id="ARBA00022898"/>
    </source>
</evidence>
<dbReference type="InterPro" id="IPR050103">
    <property type="entry name" value="Class-III_PLP-dep_AT"/>
</dbReference>
<dbReference type="PIRSF" id="PIRSF000521">
    <property type="entry name" value="Transaminase_4ab_Lys_Orn"/>
    <property type="match status" value="1"/>
</dbReference>
<comment type="pathway">
    <text evidence="2">Amino-acid biosynthesis; L-proline biosynthesis; L-glutamate 5-semialdehyde from L-ornithine: step 1/1.</text>
</comment>
<accession>A0A4Y3KDD8</accession>
<evidence type="ECO:0000256" key="8">
    <source>
        <dbReference type="ARBA" id="ARBA00030587"/>
    </source>
</evidence>
<evidence type="ECO:0000256" key="2">
    <source>
        <dbReference type="ARBA" id="ARBA00004998"/>
    </source>
</evidence>
<gene>
    <name evidence="10" type="ORF">CUD01_29050</name>
</gene>
<evidence type="ECO:0000313" key="10">
    <source>
        <dbReference type="EMBL" id="GEA82461.1"/>
    </source>
</evidence>
<dbReference type="InterPro" id="IPR015424">
    <property type="entry name" value="PyrdxlP-dep_Trfase"/>
</dbReference>
<name>A0A4Y3KDD8_CELUD</name>
<dbReference type="RefSeq" id="WP_141322197.1">
    <property type="nucleotide sequence ID" value="NZ_BJLP01000062.1"/>
</dbReference>
<dbReference type="InterPro" id="IPR005814">
    <property type="entry name" value="Aminotrans_3"/>
</dbReference>
<reference evidence="10 11" key="1">
    <citation type="submission" date="2019-06" db="EMBL/GenBank/DDBJ databases">
        <title>Whole genome shotgun sequence of Cellulomonas uda NBRC 3747.</title>
        <authorList>
            <person name="Hosoyama A."/>
            <person name="Uohara A."/>
            <person name="Ohji S."/>
            <person name="Ichikawa N."/>
        </authorList>
    </citation>
    <scope>NUCLEOTIDE SEQUENCE [LARGE SCALE GENOMIC DNA]</scope>
    <source>
        <strain evidence="10 11">NBRC 3747</strain>
    </source>
</reference>
<keyword evidence="4" id="KW-0032">Aminotransferase</keyword>
<dbReference type="InterPro" id="IPR015421">
    <property type="entry name" value="PyrdxlP-dep_Trfase_major"/>
</dbReference>
<dbReference type="AlphaFoldDB" id="A0A4Y3KDD8"/>
<keyword evidence="7 9" id="KW-0663">Pyridoxal phosphate</keyword>
<evidence type="ECO:0000256" key="4">
    <source>
        <dbReference type="ARBA" id="ARBA00022576"/>
    </source>
</evidence>
<dbReference type="SUPFAM" id="SSF53383">
    <property type="entry name" value="PLP-dependent transferases"/>
    <property type="match status" value="1"/>
</dbReference>
<evidence type="ECO:0000256" key="1">
    <source>
        <dbReference type="ARBA" id="ARBA00001933"/>
    </source>
</evidence>
<dbReference type="Gene3D" id="3.40.640.10">
    <property type="entry name" value="Type I PLP-dependent aspartate aminotransferase-like (Major domain)"/>
    <property type="match status" value="1"/>
</dbReference>
<dbReference type="NCBIfam" id="TIGR01885">
    <property type="entry name" value="Orn_aminotrans"/>
    <property type="match status" value="1"/>
</dbReference>
<evidence type="ECO:0000256" key="5">
    <source>
        <dbReference type="ARBA" id="ARBA00022650"/>
    </source>
</evidence>
<evidence type="ECO:0000256" key="3">
    <source>
        <dbReference type="ARBA" id="ARBA00012924"/>
    </source>
</evidence>
<protein>
    <recommendedName>
        <fullName evidence="3">ornithine aminotransferase</fullName>
        <ecNumber evidence="3">2.6.1.13</ecNumber>
    </recommendedName>
    <alternativeName>
        <fullName evidence="8">Ornithine--oxo-acid aminotransferase</fullName>
    </alternativeName>
</protein>
<dbReference type="Gene3D" id="3.90.1150.10">
    <property type="entry name" value="Aspartate Aminotransferase, domain 1"/>
    <property type="match status" value="1"/>
</dbReference>
<keyword evidence="6" id="KW-0808">Transferase</keyword>
<dbReference type="EC" id="2.6.1.13" evidence="3"/>
<dbReference type="GO" id="GO:0004587">
    <property type="term" value="F:ornithine aminotransferase activity"/>
    <property type="evidence" value="ECO:0007669"/>
    <property type="project" value="UniProtKB-EC"/>
</dbReference>
<dbReference type="Pfam" id="PF00202">
    <property type="entry name" value="Aminotran_3"/>
    <property type="match status" value="1"/>
</dbReference>
<evidence type="ECO:0000313" key="11">
    <source>
        <dbReference type="Proteomes" id="UP000315842"/>
    </source>
</evidence>
<evidence type="ECO:0000256" key="6">
    <source>
        <dbReference type="ARBA" id="ARBA00022679"/>
    </source>
</evidence>
<evidence type="ECO:0000256" key="9">
    <source>
        <dbReference type="RuleBase" id="RU003560"/>
    </source>
</evidence>
<keyword evidence="11" id="KW-1185">Reference proteome</keyword>
<dbReference type="GO" id="GO:0042802">
    <property type="term" value="F:identical protein binding"/>
    <property type="evidence" value="ECO:0007669"/>
    <property type="project" value="TreeGrafter"/>
</dbReference>
<dbReference type="EMBL" id="BJLP01000062">
    <property type="protein sequence ID" value="GEA82461.1"/>
    <property type="molecule type" value="Genomic_DNA"/>
</dbReference>
<dbReference type="InterPro" id="IPR010164">
    <property type="entry name" value="Orn_aminotrans"/>
</dbReference>
<keyword evidence="5" id="KW-0641">Proline biosynthesis</keyword>
<dbReference type="GO" id="GO:0055129">
    <property type="term" value="P:L-proline biosynthetic process"/>
    <property type="evidence" value="ECO:0007669"/>
    <property type="project" value="UniProtKB-UniPathway"/>
</dbReference>
<keyword evidence="5" id="KW-0028">Amino-acid biosynthesis</keyword>
<comment type="caution">
    <text evidence="10">The sequence shown here is derived from an EMBL/GenBank/DDBJ whole genome shotgun (WGS) entry which is preliminary data.</text>
</comment>
<dbReference type="PANTHER" id="PTHR11986:SF18">
    <property type="entry name" value="ORNITHINE AMINOTRANSFERASE, MITOCHONDRIAL"/>
    <property type="match status" value="1"/>
</dbReference>
<dbReference type="InterPro" id="IPR049704">
    <property type="entry name" value="Aminotrans_3_PPA_site"/>
</dbReference>
<sequence>MTATTTTVSRLARNYAPLPVTLVAGDGAWVTDDEGRRYLDLLAGYSALNFGHRHPALVAAAHAQLDRLTLTSRAFDHDLLPRFADALAGLVGPLLASGPSGGDPLVLPMNTGAEAVETAIKAARKWGYEARGVAPDRATIVVAAGNFHGRTTTIVSFSDDADARTGFGPFTPGFRTVPFGDAAALRAALDETVVAVLLEPVQGEHGVVVPPDDYLPAVRAACDEAGVLLVADEIQSGLGRTGRTLACETWGVRPDLVTLGKALGGGILPVSAVVGRCDVLGVLTPGTHGSTFGGNPLACAVALAVVDLLAPGDVQAAAAARGRELGAALDAMADEGLVTGYRRLGLWAGLDVPHGTGRTACEAMLREGVLAKDTHGRTLRLAPPLTISPADLAEALTRTTTALRTLS</sequence>
<dbReference type="FunFam" id="3.40.640.10:FF:000011">
    <property type="entry name" value="Ornithine aminotransferase"/>
    <property type="match status" value="1"/>
</dbReference>
<proteinExistence type="inferred from homology"/>
<organism evidence="10 11">
    <name type="scientific">Cellulomonas uda</name>
    <dbReference type="NCBI Taxonomy" id="1714"/>
    <lineage>
        <taxon>Bacteria</taxon>
        <taxon>Bacillati</taxon>
        <taxon>Actinomycetota</taxon>
        <taxon>Actinomycetes</taxon>
        <taxon>Micrococcales</taxon>
        <taxon>Cellulomonadaceae</taxon>
        <taxon>Cellulomonas</taxon>
    </lineage>
</organism>
<dbReference type="InterPro" id="IPR015422">
    <property type="entry name" value="PyrdxlP-dep_Trfase_small"/>
</dbReference>
<dbReference type="CDD" id="cd00610">
    <property type="entry name" value="OAT_like"/>
    <property type="match status" value="1"/>
</dbReference>
<dbReference type="GO" id="GO:0030170">
    <property type="term" value="F:pyridoxal phosphate binding"/>
    <property type="evidence" value="ECO:0007669"/>
    <property type="project" value="InterPro"/>
</dbReference>